<proteinExistence type="predicted"/>
<name>X1G243_9ZZZZ</name>
<dbReference type="EMBL" id="BARU01020643">
    <property type="protein sequence ID" value="GAH51327.1"/>
    <property type="molecule type" value="Genomic_DNA"/>
</dbReference>
<reference evidence="1" key="1">
    <citation type="journal article" date="2014" name="Front. Microbiol.">
        <title>High frequency of phylogenetically diverse reductive dehalogenase-homologous genes in deep subseafloor sedimentary metagenomes.</title>
        <authorList>
            <person name="Kawai M."/>
            <person name="Futagami T."/>
            <person name="Toyoda A."/>
            <person name="Takaki Y."/>
            <person name="Nishi S."/>
            <person name="Hori S."/>
            <person name="Arai W."/>
            <person name="Tsubouchi T."/>
            <person name="Morono Y."/>
            <person name="Uchiyama I."/>
            <person name="Ito T."/>
            <person name="Fujiyama A."/>
            <person name="Inagaki F."/>
            <person name="Takami H."/>
        </authorList>
    </citation>
    <scope>NUCLEOTIDE SEQUENCE</scope>
    <source>
        <strain evidence="1">Expedition CK06-06</strain>
    </source>
</reference>
<evidence type="ECO:0000313" key="1">
    <source>
        <dbReference type="EMBL" id="GAH51327.1"/>
    </source>
</evidence>
<dbReference type="AlphaFoldDB" id="X1G243"/>
<accession>X1G243</accession>
<protein>
    <submittedName>
        <fullName evidence="1">Uncharacterized protein</fullName>
    </submittedName>
</protein>
<organism evidence="1">
    <name type="scientific">marine sediment metagenome</name>
    <dbReference type="NCBI Taxonomy" id="412755"/>
    <lineage>
        <taxon>unclassified sequences</taxon>
        <taxon>metagenomes</taxon>
        <taxon>ecological metagenomes</taxon>
    </lineage>
</organism>
<sequence>MERLIEEIQELQAQRVSVVRGVLRLDNMAGSYVRRFLGWQPDLPEKERKAINARAARLAKAVREGKQPKELGPGVVAYILRVAEAGEPLRVFRDALEKNMRQAARRLPVWPWVEATPGFGDLGLAIIVGEAGDLAGYANPAKLWKRMGVAVLNGERQRKKTDPDEAKAQGYNPRRRSALWTIGDSLLKAEGPYRELYCARKTMEKERAPEMTKMKAHRRAQRYMEKRLLRNLWRAWRAKG</sequence>
<gene>
    <name evidence="1" type="ORF">S03H2_33870</name>
</gene>
<comment type="caution">
    <text evidence="1">The sequence shown here is derived from an EMBL/GenBank/DDBJ whole genome shotgun (WGS) entry which is preliminary data.</text>
</comment>